<gene>
    <name evidence="4" type="ORF">AJ80_09412</name>
</gene>
<feature type="domain" description="SWI/SNF and RSC complexes subunit Ssr4 N-terminal" evidence="2">
    <location>
        <begin position="3"/>
        <end position="208"/>
    </location>
</feature>
<feature type="region of interest" description="Disordered" evidence="1">
    <location>
        <begin position="664"/>
        <end position="692"/>
    </location>
</feature>
<dbReference type="STRING" id="1447883.A0A2B7WRF5"/>
<dbReference type="OrthoDB" id="5321006at2759"/>
<accession>A0A2B7WRF5</accession>
<sequence length="692" mass="74663">MADPAGGVPQQLLPHLHLVSNFRYPTMNQMAVETALEYLLAAPKVVRELQPVHWTFLDGPPDGTVMLTWQPLNHLGSNFASDGYVWAGAEHVYHHQVRGYTVECWYHQCGYHPPHETIAQHSRRRFRIVPSKTPNNLPPPDPSLWIVNYSKCVVEPVPASSIHVVPQVQNILAQRRFLQSQGQLVRKEFMLHDRNSWPTINLPPQVGQQSFVPQGAGFPSALLGRQQAGQFFPPQQGANLVGVQGKQTRGHRGAAPANMAGAAGVDHSLEEEEISTGDLLDLITPRDISRMRYKYNHEWMEEIFASPYKTSQILPVDLGLGKKGELESLTAPFFDAPMGPNAGRKDSKDAAAPVAAGKMEPEKADEFKNAVARKIADVSTEIEQLKKKHARRMESINRAPNFKEAELKLRDSVADPTDIGQEFWRIEGRLHTIVDENGVPQFEYEDKASKPKTNDVVHSVETGKGRSVAPLSDVTCVDRGGLVERIETEEPKPAQGEAGDVDMGNTDTVGQQIGAAQGTVVSQPEDREDLPPVPTTTTQGLAAATATAPSKSEDVEMGGVQTSQPPAGTDQEAGDWVMVNKETVPAQVQSSAGGKPAGAEDSGAAAVGAPASGLQGLTPAANTDMGESGALETSNFDDAANFGTIDSAGEALAAYGEQDGLDLGDLEPSAFGDAFHASEAEHEQLRDTEDIP</sequence>
<dbReference type="EMBL" id="PDNA01000278">
    <property type="protein sequence ID" value="PGG99080.1"/>
    <property type="molecule type" value="Genomic_DNA"/>
</dbReference>
<dbReference type="InterPro" id="IPR046464">
    <property type="entry name" value="SWI-SNF_Ssr4_C"/>
</dbReference>
<dbReference type="Proteomes" id="UP000224634">
    <property type="component" value="Unassembled WGS sequence"/>
</dbReference>
<feature type="compositionally biased region" description="Basic and acidic residues" evidence="1">
    <location>
        <begin position="676"/>
        <end position="692"/>
    </location>
</feature>
<proteinExistence type="predicted"/>
<evidence type="ECO:0000313" key="4">
    <source>
        <dbReference type="EMBL" id="PGG99080.1"/>
    </source>
</evidence>
<name>A0A2B7WRF5_POLH7</name>
<feature type="compositionally biased region" description="Low complexity" evidence="1">
    <location>
        <begin position="535"/>
        <end position="548"/>
    </location>
</feature>
<comment type="caution">
    <text evidence="4">The sequence shown here is derived from an EMBL/GenBank/DDBJ whole genome shotgun (WGS) entry which is preliminary data.</text>
</comment>
<evidence type="ECO:0000259" key="3">
    <source>
        <dbReference type="Pfam" id="PF20497"/>
    </source>
</evidence>
<dbReference type="GO" id="GO:0006338">
    <property type="term" value="P:chromatin remodeling"/>
    <property type="evidence" value="ECO:0007669"/>
    <property type="project" value="InterPro"/>
</dbReference>
<evidence type="ECO:0000256" key="1">
    <source>
        <dbReference type="SAM" id="MobiDB-lite"/>
    </source>
</evidence>
<dbReference type="AlphaFoldDB" id="A0A2B7WRF5"/>
<dbReference type="Pfam" id="PF08549">
    <property type="entry name" value="SWI-SNF_Ssr4_N"/>
    <property type="match status" value="1"/>
</dbReference>
<evidence type="ECO:0000313" key="5">
    <source>
        <dbReference type="Proteomes" id="UP000224634"/>
    </source>
</evidence>
<feature type="region of interest" description="Disordered" evidence="1">
    <location>
        <begin position="337"/>
        <end position="361"/>
    </location>
</feature>
<protein>
    <recommendedName>
        <fullName evidence="6">DUF1750-domain-containing protein</fullName>
    </recommendedName>
</protein>
<feature type="region of interest" description="Disordered" evidence="1">
    <location>
        <begin position="586"/>
        <end position="637"/>
    </location>
</feature>
<evidence type="ECO:0000259" key="2">
    <source>
        <dbReference type="Pfam" id="PF08549"/>
    </source>
</evidence>
<dbReference type="InterPro" id="IPR013859">
    <property type="entry name" value="Ssr4_N"/>
</dbReference>
<feature type="domain" description="SWI/SNF and RSC complexes subunit Ssr4 C-terminal" evidence="3">
    <location>
        <begin position="270"/>
        <end position="682"/>
    </location>
</feature>
<reference evidence="4 5" key="1">
    <citation type="submission" date="2017-10" db="EMBL/GenBank/DDBJ databases">
        <title>Comparative genomics in systemic dimorphic fungi from Ajellomycetaceae.</title>
        <authorList>
            <person name="Munoz J.F."/>
            <person name="Mcewen J.G."/>
            <person name="Clay O.K."/>
            <person name="Cuomo C.A."/>
        </authorList>
    </citation>
    <scope>NUCLEOTIDE SEQUENCE [LARGE SCALE GENOMIC DNA]</scope>
    <source>
        <strain evidence="4 5">UAMH7299</strain>
    </source>
</reference>
<feature type="compositionally biased region" description="Low complexity" evidence="1">
    <location>
        <begin position="597"/>
        <end position="613"/>
    </location>
</feature>
<dbReference type="Pfam" id="PF20497">
    <property type="entry name" value="SWI-SNF_Ssr4_C"/>
    <property type="match status" value="1"/>
</dbReference>
<keyword evidence="5" id="KW-1185">Reference proteome</keyword>
<organism evidence="4 5">
    <name type="scientific">Polytolypa hystricis (strain UAMH7299)</name>
    <dbReference type="NCBI Taxonomy" id="1447883"/>
    <lineage>
        <taxon>Eukaryota</taxon>
        <taxon>Fungi</taxon>
        <taxon>Dikarya</taxon>
        <taxon>Ascomycota</taxon>
        <taxon>Pezizomycotina</taxon>
        <taxon>Eurotiomycetes</taxon>
        <taxon>Eurotiomycetidae</taxon>
        <taxon>Onygenales</taxon>
        <taxon>Onygenales incertae sedis</taxon>
        <taxon>Polytolypa</taxon>
    </lineage>
</organism>
<feature type="region of interest" description="Disordered" evidence="1">
    <location>
        <begin position="488"/>
        <end position="572"/>
    </location>
</feature>
<evidence type="ECO:0008006" key="6">
    <source>
        <dbReference type="Google" id="ProtNLM"/>
    </source>
</evidence>